<gene>
    <name evidence="1" type="ORF">JZ751_000293</name>
</gene>
<proteinExistence type="predicted"/>
<protein>
    <submittedName>
        <fullName evidence="1">Uncharacterized protein</fullName>
    </submittedName>
</protein>
<reference evidence="1" key="1">
    <citation type="thesis" date="2021" institute="BYU ScholarsArchive" country="Provo, UT, USA">
        <title>Applications of and Algorithms for Genome Assembly and Genomic Analyses with an Emphasis on Marine Teleosts.</title>
        <authorList>
            <person name="Pickett B.D."/>
        </authorList>
    </citation>
    <scope>NUCLEOTIDE SEQUENCE</scope>
    <source>
        <strain evidence="1">HI-2016</strain>
    </source>
</reference>
<sequence length="107" mass="11899">MNPGLVQSGHIKSTRQFKYLSIDCGMGSALIPLWHLVRIWARMAHLASSSWKQTSPSPVDLTEATLRTYWMGEQPLMSMIRASAPASSNICMSTWSQFQAALCRAVL</sequence>
<keyword evidence="2" id="KW-1185">Reference proteome</keyword>
<dbReference type="Proteomes" id="UP000824540">
    <property type="component" value="Unassembled WGS sequence"/>
</dbReference>
<dbReference type="EMBL" id="JAFBMS010000001">
    <property type="protein sequence ID" value="KAG9355455.1"/>
    <property type="molecule type" value="Genomic_DNA"/>
</dbReference>
<comment type="caution">
    <text evidence="1">The sequence shown here is derived from an EMBL/GenBank/DDBJ whole genome shotgun (WGS) entry which is preliminary data.</text>
</comment>
<accession>A0A8T2PVU5</accession>
<dbReference type="AlphaFoldDB" id="A0A8T2PVU5"/>
<evidence type="ECO:0000313" key="1">
    <source>
        <dbReference type="EMBL" id="KAG9355455.1"/>
    </source>
</evidence>
<evidence type="ECO:0000313" key="2">
    <source>
        <dbReference type="Proteomes" id="UP000824540"/>
    </source>
</evidence>
<name>A0A8T2PVU5_9TELE</name>
<organism evidence="1 2">
    <name type="scientific">Albula glossodonta</name>
    <name type="common">roundjaw bonefish</name>
    <dbReference type="NCBI Taxonomy" id="121402"/>
    <lineage>
        <taxon>Eukaryota</taxon>
        <taxon>Metazoa</taxon>
        <taxon>Chordata</taxon>
        <taxon>Craniata</taxon>
        <taxon>Vertebrata</taxon>
        <taxon>Euteleostomi</taxon>
        <taxon>Actinopterygii</taxon>
        <taxon>Neopterygii</taxon>
        <taxon>Teleostei</taxon>
        <taxon>Albuliformes</taxon>
        <taxon>Albulidae</taxon>
        <taxon>Albula</taxon>
    </lineage>
</organism>